<evidence type="ECO:0000256" key="3">
    <source>
        <dbReference type="ARBA" id="ARBA00023172"/>
    </source>
</evidence>
<dbReference type="AlphaFoldDB" id="A0A402A7H0"/>
<evidence type="ECO:0000256" key="1">
    <source>
        <dbReference type="ARBA" id="ARBA00008857"/>
    </source>
</evidence>
<keyword evidence="6" id="KW-1185">Reference proteome</keyword>
<dbReference type="InterPro" id="IPR013762">
    <property type="entry name" value="Integrase-like_cat_sf"/>
</dbReference>
<comment type="caution">
    <text evidence="5">The sequence shown here is derived from an EMBL/GenBank/DDBJ whole genome shotgun (WGS) entry which is preliminary data.</text>
</comment>
<protein>
    <submittedName>
        <fullName evidence="5">Tyrosine recombinase XerC</fullName>
    </submittedName>
</protein>
<dbReference type="Gene3D" id="1.10.443.10">
    <property type="entry name" value="Intergrase catalytic core"/>
    <property type="match status" value="1"/>
</dbReference>
<gene>
    <name evidence="5" type="primary">xerD2</name>
    <name evidence="5" type="ORF">KTT_49410</name>
</gene>
<dbReference type="Proteomes" id="UP000287352">
    <property type="component" value="Unassembled WGS sequence"/>
</dbReference>
<dbReference type="PANTHER" id="PTHR30349:SF64">
    <property type="entry name" value="PROPHAGE INTEGRASE INTD-RELATED"/>
    <property type="match status" value="1"/>
</dbReference>
<keyword evidence="2" id="KW-0238">DNA-binding</keyword>
<dbReference type="InterPro" id="IPR011010">
    <property type="entry name" value="DNA_brk_join_enz"/>
</dbReference>
<evidence type="ECO:0000313" key="6">
    <source>
        <dbReference type="Proteomes" id="UP000287352"/>
    </source>
</evidence>
<dbReference type="EMBL" id="BIFR01000002">
    <property type="protein sequence ID" value="GCE15082.1"/>
    <property type="molecule type" value="Genomic_DNA"/>
</dbReference>
<dbReference type="GO" id="GO:0015074">
    <property type="term" value="P:DNA integration"/>
    <property type="evidence" value="ECO:0007669"/>
    <property type="project" value="InterPro"/>
</dbReference>
<comment type="similarity">
    <text evidence="1">Belongs to the 'phage' integrase family.</text>
</comment>
<evidence type="ECO:0000259" key="4">
    <source>
        <dbReference type="PROSITE" id="PS51898"/>
    </source>
</evidence>
<dbReference type="Gene3D" id="1.10.150.130">
    <property type="match status" value="1"/>
</dbReference>
<feature type="domain" description="Tyr recombinase" evidence="4">
    <location>
        <begin position="145"/>
        <end position="337"/>
    </location>
</feature>
<evidence type="ECO:0000313" key="5">
    <source>
        <dbReference type="EMBL" id="GCE15082.1"/>
    </source>
</evidence>
<accession>A0A402A7H0</accession>
<reference evidence="6" key="1">
    <citation type="submission" date="2018-12" db="EMBL/GenBank/DDBJ databases">
        <title>Tengunoibacter tsumagoiensis gen. nov., sp. nov., Dictyobacter kobayashii sp. nov., D. alpinus sp. nov., and D. joshuensis sp. nov. and description of Dictyobacteraceae fam. nov. within the order Ktedonobacterales isolated from Tengu-no-mugimeshi.</title>
        <authorList>
            <person name="Wang C.M."/>
            <person name="Zheng Y."/>
            <person name="Sakai Y."/>
            <person name="Toyoda A."/>
            <person name="Minakuchi Y."/>
            <person name="Abe K."/>
            <person name="Yokota A."/>
            <person name="Yabe S."/>
        </authorList>
    </citation>
    <scope>NUCLEOTIDE SEQUENCE [LARGE SCALE GENOMIC DNA]</scope>
    <source>
        <strain evidence="6">Uno3</strain>
    </source>
</reference>
<dbReference type="InterPro" id="IPR010998">
    <property type="entry name" value="Integrase_recombinase_N"/>
</dbReference>
<dbReference type="GO" id="GO:0003677">
    <property type="term" value="F:DNA binding"/>
    <property type="evidence" value="ECO:0007669"/>
    <property type="project" value="UniProtKB-KW"/>
</dbReference>
<organism evidence="5 6">
    <name type="scientific">Tengunoibacter tsumagoiensis</name>
    <dbReference type="NCBI Taxonomy" id="2014871"/>
    <lineage>
        <taxon>Bacteria</taxon>
        <taxon>Bacillati</taxon>
        <taxon>Chloroflexota</taxon>
        <taxon>Ktedonobacteria</taxon>
        <taxon>Ktedonobacterales</taxon>
        <taxon>Dictyobacteraceae</taxon>
        <taxon>Tengunoibacter</taxon>
    </lineage>
</organism>
<dbReference type="InterPro" id="IPR002104">
    <property type="entry name" value="Integrase_catalytic"/>
</dbReference>
<proteinExistence type="inferred from homology"/>
<dbReference type="PANTHER" id="PTHR30349">
    <property type="entry name" value="PHAGE INTEGRASE-RELATED"/>
    <property type="match status" value="1"/>
</dbReference>
<keyword evidence="3" id="KW-0233">DNA recombination</keyword>
<dbReference type="PROSITE" id="PS51898">
    <property type="entry name" value="TYR_RECOMBINASE"/>
    <property type="match status" value="1"/>
</dbReference>
<dbReference type="InterPro" id="IPR050090">
    <property type="entry name" value="Tyrosine_recombinase_XerCD"/>
</dbReference>
<evidence type="ECO:0000256" key="2">
    <source>
        <dbReference type="ARBA" id="ARBA00023125"/>
    </source>
</evidence>
<sequence>MTGGLILHTNRTDLITSTIQLWIRTKAEASQSLRTKEAYEQAILSFRTMTIAAGIDLDGFPPDMLTQPITFDDREHALAALGLMAQAWASSAQKEKQLQRGVKATTYNNRLTIISSFYRFAKDRRLLIMDNPIEQITRRKIQEYVSARPLSKEQISAALTRIDKQTITGIRDCALILLLLGTGRRGSEVRQLTWQDLQFRDGEITICFRCKGGKYLYDTLEPRVVRALLTYLKVMFSFNPEEQSTVTIDPAQPLWLSLSHKRYRQAISQRGLADIFKRYFGMTTIHATRHTFALMMLKSGATIVDIRDRLGHTNIATTSRYLHSLTSDENTFASTILDEMGIEDS</sequence>
<dbReference type="SUPFAM" id="SSF56349">
    <property type="entry name" value="DNA breaking-rejoining enzymes"/>
    <property type="match status" value="1"/>
</dbReference>
<dbReference type="Pfam" id="PF00589">
    <property type="entry name" value="Phage_integrase"/>
    <property type="match status" value="1"/>
</dbReference>
<name>A0A402A7H0_9CHLR</name>
<dbReference type="GO" id="GO:0006310">
    <property type="term" value="P:DNA recombination"/>
    <property type="evidence" value="ECO:0007669"/>
    <property type="project" value="UniProtKB-KW"/>
</dbReference>
<dbReference type="CDD" id="cd00397">
    <property type="entry name" value="DNA_BRE_C"/>
    <property type="match status" value="1"/>
</dbReference>